<dbReference type="Proteomes" id="UP000655287">
    <property type="component" value="Unassembled WGS sequence"/>
</dbReference>
<feature type="region of interest" description="Disordered" evidence="1">
    <location>
        <begin position="396"/>
        <end position="423"/>
    </location>
</feature>
<reference evidence="3" key="1">
    <citation type="submission" date="2021-01" db="EMBL/GenBank/DDBJ databases">
        <title>Whole genome shotgun sequence of Sphaerisporangium rufum NBRC 109079.</title>
        <authorList>
            <person name="Komaki H."/>
            <person name="Tamura T."/>
        </authorList>
    </citation>
    <scope>NUCLEOTIDE SEQUENCE</scope>
    <source>
        <strain evidence="3">NBRC 109079</strain>
    </source>
</reference>
<gene>
    <name evidence="3" type="ORF">Sru01_36880</name>
</gene>
<feature type="transmembrane region" description="Helical" evidence="2">
    <location>
        <begin position="346"/>
        <end position="368"/>
    </location>
</feature>
<accession>A0A919R5D4</accession>
<feature type="transmembrane region" description="Helical" evidence="2">
    <location>
        <begin position="200"/>
        <end position="221"/>
    </location>
</feature>
<dbReference type="EMBL" id="BOOU01000052">
    <property type="protein sequence ID" value="GII78706.1"/>
    <property type="molecule type" value="Genomic_DNA"/>
</dbReference>
<feature type="transmembrane region" description="Helical" evidence="2">
    <location>
        <begin position="142"/>
        <end position="161"/>
    </location>
</feature>
<feature type="transmembrane region" description="Helical" evidence="2">
    <location>
        <begin position="233"/>
        <end position="251"/>
    </location>
</feature>
<keyword evidence="2" id="KW-1133">Transmembrane helix</keyword>
<sequence length="423" mass="45412">MEVLIVIVLAIVVVTVARRGVDASQAPRVVPVILAAYLARLAALYLLQRNQLLGYGGDNLGYERLGMMVADRWQREGLSFVSADDMPEVLSVAVPANVFALVITLNGGLATLGCTAVVAALACVLCVVVYRFARLVGADAPAAFRLLAVTAFMPSFLLHTADTYKDGFNALFTVGALALGVSMTRRFALWKPLAIAPLLWALWYVRPYMVFTCVLPLALGVSGLRRLVSLRTTVLAVTALLGALLLAGSAVPGPAVQSMEAQLDTGQSDIVRHNHQAKGSGVRFDDGGRAWGELHTKVLYTLLSPFPWTPGSRVLQLGKIDTCVWYVLLAYAVAGARRLWRRDRAVLLVLLLFLVPTTVAFATGMANIGLTFRQRMPIVMVASLLAAVAWTRERDGHPVPPAGPQAPPGGQARPFVPRQAAAR</sequence>
<dbReference type="AlphaFoldDB" id="A0A919R5D4"/>
<protein>
    <recommendedName>
        <fullName evidence="5">Glycosyltransferase RgtA/B/C/D-like domain-containing protein</fullName>
    </recommendedName>
</protein>
<keyword evidence="2" id="KW-0812">Transmembrane</keyword>
<evidence type="ECO:0000313" key="4">
    <source>
        <dbReference type="Proteomes" id="UP000655287"/>
    </source>
</evidence>
<keyword evidence="4" id="KW-1185">Reference proteome</keyword>
<evidence type="ECO:0000313" key="3">
    <source>
        <dbReference type="EMBL" id="GII78706.1"/>
    </source>
</evidence>
<organism evidence="3 4">
    <name type="scientific">Sphaerisporangium rufum</name>
    <dbReference type="NCBI Taxonomy" id="1381558"/>
    <lineage>
        <taxon>Bacteria</taxon>
        <taxon>Bacillati</taxon>
        <taxon>Actinomycetota</taxon>
        <taxon>Actinomycetes</taxon>
        <taxon>Streptosporangiales</taxon>
        <taxon>Streptosporangiaceae</taxon>
        <taxon>Sphaerisporangium</taxon>
    </lineage>
</organism>
<dbReference type="RefSeq" id="WP_203987639.1">
    <property type="nucleotide sequence ID" value="NZ_BOOU01000052.1"/>
</dbReference>
<name>A0A919R5D4_9ACTN</name>
<proteinExistence type="predicted"/>
<feature type="transmembrane region" description="Helical" evidence="2">
    <location>
        <begin position="168"/>
        <end position="188"/>
    </location>
</feature>
<comment type="caution">
    <text evidence="3">The sequence shown here is derived from an EMBL/GenBank/DDBJ whole genome shotgun (WGS) entry which is preliminary data.</text>
</comment>
<feature type="compositionally biased region" description="Pro residues" evidence="1">
    <location>
        <begin position="398"/>
        <end position="407"/>
    </location>
</feature>
<feature type="transmembrane region" description="Helical" evidence="2">
    <location>
        <begin position="109"/>
        <end position="130"/>
    </location>
</feature>
<evidence type="ECO:0008006" key="5">
    <source>
        <dbReference type="Google" id="ProtNLM"/>
    </source>
</evidence>
<evidence type="ECO:0000256" key="1">
    <source>
        <dbReference type="SAM" id="MobiDB-lite"/>
    </source>
</evidence>
<feature type="transmembrane region" description="Helical" evidence="2">
    <location>
        <begin position="29"/>
        <end position="47"/>
    </location>
</feature>
<evidence type="ECO:0000256" key="2">
    <source>
        <dbReference type="SAM" id="Phobius"/>
    </source>
</evidence>
<keyword evidence="2" id="KW-0472">Membrane</keyword>